<accession>L0AZR0</accession>
<evidence type="ECO:0000313" key="2">
    <source>
        <dbReference type="EMBL" id="AFZ81087.1"/>
    </source>
</evidence>
<dbReference type="KEGG" id="beq:BEWA_004950"/>
<sequence length="152" mass="16855">MEASDPEPHQTVVAPSAPPKEFVEQQNIILATNMDGSNQTPGIAPSGGNPKQLVIPAQVFVAMQDNDRQNSRRKRPGLIWRLGKGLCYAYLAIAGFLLLVAAVIIIVCVCWIKKTEPDLGTRINEGNSLRTKFAEELQKQRERFGDSYSFKE</sequence>
<dbReference type="EMBL" id="CP001670">
    <property type="protein sequence ID" value="AFZ81087.1"/>
    <property type="molecule type" value="Genomic_DNA"/>
</dbReference>
<keyword evidence="3" id="KW-1185">Reference proteome</keyword>
<gene>
    <name evidence="2" type="ORF">BEWA_004950</name>
</gene>
<dbReference type="RefSeq" id="XP_004830753.1">
    <property type="nucleotide sequence ID" value="XM_004830696.1"/>
</dbReference>
<keyword evidence="1" id="KW-1133">Transmembrane helix</keyword>
<keyword evidence="1" id="KW-0472">Membrane</keyword>
<dbReference type="GeneID" id="15805675"/>
<proteinExistence type="predicted"/>
<feature type="transmembrane region" description="Helical" evidence="1">
    <location>
        <begin position="88"/>
        <end position="112"/>
    </location>
</feature>
<dbReference type="VEuPathDB" id="PiroplasmaDB:BEWA_004950"/>
<evidence type="ECO:0000313" key="3">
    <source>
        <dbReference type="Proteomes" id="UP000031512"/>
    </source>
</evidence>
<dbReference type="AlphaFoldDB" id="L0AZR0"/>
<name>L0AZR0_THEEQ</name>
<organism evidence="2 3">
    <name type="scientific">Theileria equi strain WA</name>
    <dbReference type="NCBI Taxonomy" id="1537102"/>
    <lineage>
        <taxon>Eukaryota</taxon>
        <taxon>Sar</taxon>
        <taxon>Alveolata</taxon>
        <taxon>Apicomplexa</taxon>
        <taxon>Aconoidasida</taxon>
        <taxon>Piroplasmida</taxon>
        <taxon>Theileriidae</taxon>
        <taxon>Theileria</taxon>
    </lineage>
</organism>
<evidence type="ECO:0000256" key="1">
    <source>
        <dbReference type="SAM" id="Phobius"/>
    </source>
</evidence>
<reference evidence="2 3" key="1">
    <citation type="journal article" date="2012" name="BMC Genomics">
        <title>Comparative genomic analysis and phylogenetic position of Theileria equi.</title>
        <authorList>
            <person name="Kappmeyer L.S."/>
            <person name="Thiagarajan M."/>
            <person name="Herndon D.R."/>
            <person name="Ramsay J.D."/>
            <person name="Caler E."/>
            <person name="Djikeng A."/>
            <person name="Gillespie J.J."/>
            <person name="Lau A.O."/>
            <person name="Roalson E.H."/>
            <person name="Silva J.C."/>
            <person name="Silva M.G."/>
            <person name="Suarez C.E."/>
            <person name="Ueti M.W."/>
            <person name="Nene V.M."/>
            <person name="Mealey R.H."/>
            <person name="Knowles D.P."/>
            <person name="Brayton K.A."/>
        </authorList>
    </citation>
    <scope>NUCLEOTIDE SEQUENCE [LARGE SCALE GENOMIC DNA]</scope>
    <source>
        <strain evidence="2 3">WA</strain>
    </source>
</reference>
<keyword evidence="1" id="KW-0812">Transmembrane</keyword>
<dbReference type="Proteomes" id="UP000031512">
    <property type="component" value="Chromosome 3"/>
</dbReference>
<protein>
    <submittedName>
        <fullName evidence="2">Membrane protein, putative</fullName>
    </submittedName>
</protein>